<dbReference type="PROSITE" id="PS50146">
    <property type="entry name" value="DAGK"/>
    <property type="match status" value="1"/>
</dbReference>
<dbReference type="SUPFAM" id="SSF111331">
    <property type="entry name" value="NAD kinase/diacylglycerol kinase-like"/>
    <property type="match status" value="1"/>
</dbReference>
<dbReference type="GeneID" id="27690460"/>
<dbReference type="InterPro" id="IPR016064">
    <property type="entry name" value="NAD/diacylglycerol_kinase_sf"/>
</dbReference>
<dbReference type="Proteomes" id="UP000053201">
    <property type="component" value="Unassembled WGS sequence"/>
</dbReference>
<organism evidence="2 3">
    <name type="scientific">Spizellomyces punctatus (strain DAOM BR117)</name>
    <dbReference type="NCBI Taxonomy" id="645134"/>
    <lineage>
        <taxon>Eukaryota</taxon>
        <taxon>Fungi</taxon>
        <taxon>Fungi incertae sedis</taxon>
        <taxon>Chytridiomycota</taxon>
        <taxon>Chytridiomycota incertae sedis</taxon>
        <taxon>Chytridiomycetes</taxon>
        <taxon>Spizellomycetales</taxon>
        <taxon>Spizellomycetaceae</taxon>
        <taxon>Spizellomyces</taxon>
    </lineage>
</organism>
<dbReference type="AlphaFoldDB" id="A0A0L0H9H2"/>
<dbReference type="OrthoDB" id="242257at2759"/>
<dbReference type="PANTHER" id="PTHR11255:SF121">
    <property type="entry name" value="DIACYLGLYCEROL KINASE (ATP)"/>
    <property type="match status" value="1"/>
</dbReference>
<dbReference type="EMBL" id="KQ257464">
    <property type="protein sequence ID" value="KNC97303.1"/>
    <property type="molecule type" value="Genomic_DNA"/>
</dbReference>
<feature type="domain" description="DAGKc" evidence="1">
    <location>
        <begin position="20"/>
        <end position="181"/>
    </location>
</feature>
<keyword evidence="3" id="KW-1185">Reference proteome</keyword>
<proteinExistence type="predicted"/>
<dbReference type="InterPro" id="IPR001206">
    <property type="entry name" value="Diacylglycerol_kinase_cat_dom"/>
</dbReference>
<dbReference type="VEuPathDB" id="FungiDB:SPPG_07232"/>
<dbReference type="GO" id="GO:0016020">
    <property type="term" value="C:membrane"/>
    <property type="evidence" value="ECO:0007669"/>
    <property type="project" value="TreeGrafter"/>
</dbReference>
<sequence>MVSNSVSPSADSERTSDGDDEQLTLIAIYNSRSGSRLAKKLAELPVPHKVLPNARLWCYNLRDTESFNRGLEHIQKQIELSLNKQNQECGRPRPNCWVLSCGGDGTVPAIVGALNERSVPVFSERVVFAVLPFGTANILARFLGWGSSMPKDYMDSLSDLIEKIVQAPVAMVDLMRVEVSGSKDRDDEAKQSHPDYRFDEPARDTHYMMLQVCIGLEARFGRFIEKHRSSSRICNMLISSFNVLRQLLLPHPHINHVISAIHSQTPSWSPTMLASHTAIQLNLQNIPVAGGKDHSLWNWNASADARHMPSQKIDDNKLEAFVYPCKHRYLVNNFLAAFRKETDVDALGQVECPLKIVFDTSQKDLAQTYVYIDGEYIHIQRPTELSIERAGQVALAIHPDRAVAVREFLSSDENIRDSAVSLAANTP</sequence>
<dbReference type="eggNOG" id="KOG0782">
    <property type="taxonomic scope" value="Eukaryota"/>
</dbReference>
<dbReference type="GO" id="GO:0007165">
    <property type="term" value="P:signal transduction"/>
    <property type="evidence" value="ECO:0007669"/>
    <property type="project" value="InterPro"/>
</dbReference>
<evidence type="ECO:0000313" key="2">
    <source>
        <dbReference type="EMBL" id="KNC97303.1"/>
    </source>
</evidence>
<dbReference type="Pfam" id="PF00781">
    <property type="entry name" value="DAGK_cat"/>
    <property type="match status" value="1"/>
</dbReference>
<dbReference type="PANTHER" id="PTHR11255">
    <property type="entry name" value="DIACYLGLYCEROL KINASE"/>
    <property type="match status" value="1"/>
</dbReference>
<dbReference type="InterPro" id="IPR037607">
    <property type="entry name" value="DGK"/>
</dbReference>
<dbReference type="InParanoid" id="A0A0L0H9H2"/>
<gene>
    <name evidence="2" type="ORF">SPPG_07232</name>
</gene>
<evidence type="ECO:0000259" key="1">
    <source>
        <dbReference type="PROSITE" id="PS50146"/>
    </source>
</evidence>
<name>A0A0L0H9H2_SPIPD</name>
<protein>
    <recommendedName>
        <fullName evidence="1">DAGKc domain-containing protein</fullName>
    </recommendedName>
</protein>
<reference evidence="2 3" key="1">
    <citation type="submission" date="2009-08" db="EMBL/GenBank/DDBJ databases">
        <title>The Genome Sequence of Spizellomyces punctatus strain DAOM BR117.</title>
        <authorList>
            <consortium name="The Broad Institute Genome Sequencing Platform"/>
            <person name="Russ C."/>
            <person name="Cuomo C."/>
            <person name="Shea T."/>
            <person name="Young S.K."/>
            <person name="Zeng Q."/>
            <person name="Koehrsen M."/>
            <person name="Haas B."/>
            <person name="Borodovsky M."/>
            <person name="Guigo R."/>
            <person name="Alvarado L."/>
            <person name="Berlin A."/>
            <person name="Bochicchio J."/>
            <person name="Borenstein D."/>
            <person name="Chapman S."/>
            <person name="Chen Z."/>
            <person name="Engels R."/>
            <person name="Freedman E."/>
            <person name="Gellesch M."/>
            <person name="Goldberg J."/>
            <person name="Griggs A."/>
            <person name="Gujja S."/>
            <person name="Heiman D."/>
            <person name="Hepburn T."/>
            <person name="Howarth C."/>
            <person name="Jen D."/>
            <person name="Larson L."/>
            <person name="Lewis B."/>
            <person name="Mehta T."/>
            <person name="Park D."/>
            <person name="Pearson M."/>
            <person name="Roberts A."/>
            <person name="Saif S."/>
            <person name="Shenoy N."/>
            <person name="Sisk P."/>
            <person name="Stolte C."/>
            <person name="Sykes S."/>
            <person name="Thomson T."/>
            <person name="Walk T."/>
            <person name="White J."/>
            <person name="Yandava C."/>
            <person name="Burger G."/>
            <person name="Gray M.W."/>
            <person name="Holland P.W.H."/>
            <person name="King N."/>
            <person name="Lang F.B.F."/>
            <person name="Roger A.J."/>
            <person name="Ruiz-Trillo I."/>
            <person name="Lander E."/>
            <person name="Nusbaum C."/>
        </authorList>
    </citation>
    <scope>NUCLEOTIDE SEQUENCE [LARGE SCALE GENOMIC DNA]</scope>
    <source>
        <strain evidence="2 3">DAOM BR117</strain>
    </source>
</reference>
<dbReference type="Gene3D" id="3.40.50.10330">
    <property type="entry name" value="Probable inorganic polyphosphate/atp-NAD kinase, domain 1"/>
    <property type="match status" value="1"/>
</dbReference>
<accession>A0A0L0H9H2</accession>
<dbReference type="SMART" id="SM00046">
    <property type="entry name" value="DAGKc"/>
    <property type="match status" value="1"/>
</dbReference>
<dbReference type="STRING" id="645134.A0A0L0H9H2"/>
<dbReference type="InterPro" id="IPR017438">
    <property type="entry name" value="ATP-NAD_kinase_N"/>
</dbReference>
<evidence type="ECO:0000313" key="3">
    <source>
        <dbReference type="Proteomes" id="UP000053201"/>
    </source>
</evidence>
<dbReference type="RefSeq" id="XP_016605343.1">
    <property type="nucleotide sequence ID" value="XM_016755396.1"/>
</dbReference>
<dbReference type="GO" id="GO:0004143">
    <property type="term" value="F:ATP-dependent diacylglycerol kinase activity"/>
    <property type="evidence" value="ECO:0007669"/>
    <property type="project" value="InterPro"/>
</dbReference>
<dbReference type="OMA" id="QKGHQCF"/>